<dbReference type="GeneID" id="17282158"/>
<reference evidence="9" key="1">
    <citation type="journal article" date="2013" name="Nature">
        <title>Pan genome of the phytoplankton Emiliania underpins its global distribution.</title>
        <authorList>
            <person name="Read B.A."/>
            <person name="Kegel J."/>
            <person name="Klute M.J."/>
            <person name="Kuo A."/>
            <person name="Lefebvre S.C."/>
            <person name="Maumus F."/>
            <person name="Mayer C."/>
            <person name="Miller J."/>
            <person name="Monier A."/>
            <person name="Salamov A."/>
            <person name="Young J."/>
            <person name="Aguilar M."/>
            <person name="Claverie J.M."/>
            <person name="Frickenhaus S."/>
            <person name="Gonzalez K."/>
            <person name="Herman E.K."/>
            <person name="Lin Y.C."/>
            <person name="Napier J."/>
            <person name="Ogata H."/>
            <person name="Sarno A.F."/>
            <person name="Shmutz J."/>
            <person name="Schroeder D."/>
            <person name="de Vargas C."/>
            <person name="Verret F."/>
            <person name="von Dassow P."/>
            <person name="Valentin K."/>
            <person name="Van de Peer Y."/>
            <person name="Wheeler G."/>
            <person name="Dacks J.B."/>
            <person name="Delwiche C.F."/>
            <person name="Dyhrman S.T."/>
            <person name="Glockner G."/>
            <person name="John U."/>
            <person name="Richards T."/>
            <person name="Worden A.Z."/>
            <person name="Zhang X."/>
            <person name="Grigoriev I.V."/>
            <person name="Allen A.E."/>
            <person name="Bidle K."/>
            <person name="Borodovsky M."/>
            <person name="Bowler C."/>
            <person name="Brownlee C."/>
            <person name="Cock J.M."/>
            <person name="Elias M."/>
            <person name="Gladyshev V.N."/>
            <person name="Groth M."/>
            <person name="Guda C."/>
            <person name="Hadaegh A."/>
            <person name="Iglesias-Rodriguez M.D."/>
            <person name="Jenkins J."/>
            <person name="Jones B.M."/>
            <person name="Lawson T."/>
            <person name="Leese F."/>
            <person name="Lindquist E."/>
            <person name="Lobanov A."/>
            <person name="Lomsadze A."/>
            <person name="Malik S.B."/>
            <person name="Marsh M.E."/>
            <person name="Mackinder L."/>
            <person name="Mock T."/>
            <person name="Mueller-Roeber B."/>
            <person name="Pagarete A."/>
            <person name="Parker M."/>
            <person name="Probert I."/>
            <person name="Quesneville H."/>
            <person name="Raines C."/>
            <person name="Rensing S.A."/>
            <person name="Riano-Pachon D.M."/>
            <person name="Richier S."/>
            <person name="Rokitta S."/>
            <person name="Shiraiwa Y."/>
            <person name="Soanes D.M."/>
            <person name="van der Giezen M."/>
            <person name="Wahlund T.M."/>
            <person name="Williams B."/>
            <person name="Wilson W."/>
            <person name="Wolfe G."/>
            <person name="Wurch L.L."/>
        </authorList>
    </citation>
    <scope>NUCLEOTIDE SEQUENCE</scope>
</reference>
<comment type="subcellular location">
    <subcellularLocation>
        <location evidence="1">Membrane</location>
        <topology evidence="1">Multi-pass membrane protein</topology>
    </subcellularLocation>
</comment>
<name>A0A0D3KMA3_EMIH1</name>
<keyword evidence="9" id="KW-1185">Reference proteome</keyword>
<keyword evidence="3 7" id="KW-0812">Transmembrane</keyword>
<dbReference type="GO" id="GO:0022857">
    <property type="term" value="F:transmembrane transporter activity"/>
    <property type="evidence" value="ECO:0007669"/>
    <property type="project" value="InterPro"/>
</dbReference>
<dbReference type="HOGENOM" id="CLU_1226767_0_0_1"/>
<dbReference type="eggNOG" id="KOG1237">
    <property type="taxonomic scope" value="Eukaryota"/>
</dbReference>
<dbReference type="SUPFAM" id="SSF103473">
    <property type="entry name" value="MFS general substrate transporter"/>
    <property type="match status" value="1"/>
</dbReference>
<dbReference type="Gene3D" id="1.20.1250.20">
    <property type="entry name" value="MFS general substrate transporter like domains"/>
    <property type="match status" value="1"/>
</dbReference>
<feature type="region of interest" description="Disordered" evidence="6">
    <location>
        <begin position="185"/>
        <end position="226"/>
    </location>
</feature>
<dbReference type="AlphaFoldDB" id="A0A0D3KMA3"/>
<dbReference type="PANTHER" id="PTHR11654">
    <property type="entry name" value="OLIGOPEPTIDE TRANSPORTER-RELATED"/>
    <property type="match status" value="1"/>
</dbReference>
<dbReference type="RefSeq" id="XP_005789317.1">
    <property type="nucleotide sequence ID" value="XM_005789260.1"/>
</dbReference>
<dbReference type="InterPro" id="IPR000109">
    <property type="entry name" value="POT_fam"/>
</dbReference>
<dbReference type="KEGG" id="ehx:EMIHUDRAFT_201172"/>
<dbReference type="InterPro" id="IPR036259">
    <property type="entry name" value="MFS_trans_sf"/>
</dbReference>
<sequence>MNRSFLGVQWLPSQVACVNPLLILLLVPAFNGFVLPQGGRRVPGLYDLAGSVVRVTPLRKISAGLFLLAASFLLPLHAPSIGLQLLAYLVLTSAEVLVSVTGLEFAYTQAPTKMKSAVMALFLASTALGNLFTALVNLLITNADGSTATSDVAYFCFFVALMFVVAVAFVPFAYTFREQTFVQGGEDDPRPHEVETAAAVGQPQQQWRAGGAPCSRGVKHVDSVSS</sequence>
<reference evidence="8" key="2">
    <citation type="submission" date="2024-10" db="UniProtKB">
        <authorList>
            <consortium name="EnsemblProtists"/>
        </authorList>
    </citation>
    <scope>IDENTIFICATION</scope>
</reference>
<feature type="transmembrane region" description="Helical" evidence="7">
    <location>
        <begin position="12"/>
        <end position="35"/>
    </location>
</feature>
<evidence type="ECO:0000313" key="9">
    <source>
        <dbReference type="Proteomes" id="UP000013827"/>
    </source>
</evidence>
<feature type="transmembrane region" description="Helical" evidence="7">
    <location>
        <begin position="118"/>
        <end position="140"/>
    </location>
</feature>
<dbReference type="EnsemblProtists" id="EOD36888">
    <property type="protein sequence ID" value="EOD36888"/>
    <property type="gene ID" value="EMIHUDRAFT_201172"/>
</dbReference>
<evidence type="ECO:0000256" key="7">
    <source>
        <dbReference type="SAM" id="Phobius"/>
    </source>
</evidence>
<evidence type="ECO:0000256" key="2">
    <source>
        <dbReference type="ARBA" id="ARBA00005982"/>
    </source>
</evidence>
<dbReference type="Pfam" id="PF00854">
    <property type="entry name" value="PTR2"/>
    <property type="match status" value="1"/>
</dbReference>
<organism evidence="8 9">
    <name type="scientific">Emiliania huxleyi (strain CCMP1516)</name>
    <dbReference type="NCBI Taxonomy" id="280463"/>
    <lineage>
        <taxon>Eukaryota</taxon>
        <taxon>Haptista</taxon>
        <taxon>Haptophyta</taxon>
        <taxon>Prymnesiophyceae</taxon>
        <taxon>Isochrysidales</taxon>
        <taxon>Noelaerhabdaceae</taxon>
        <taxon>Emiliania</taxon>
    </lineage>
</organism>
<proteinExistence type="inferred from homology"/>
<feature type="transmembrane region" description="Helical" evidence="7">
    <location>
        <begin position="85"/>
        <end position="106"/>
    </location>
</feature>
<accession>A0A0D3KMA3</accession>
<evidence type="ECO:0000256" key="4">
    <source>
        <dbReference type="ARBA" id="ARBA00022989"/>
    </source>
</evidence>
<evidence type="ECO:0000313" key="8">
    <source>
        <dbReference type="EnsemblProtists" id="EOD36888"/>
    </source>
</evidence>
<comment type="similarity">
    <text evidence="2">Belongs to the major facilitator superfamily. Proton-dependent oligopeptide transporter (POT/PTR) (TC 2.A.17) family.</text>
</comment>
<keyword evidence="5 7" id="KW-0472">Membrane</keyword>
<evidence type="ECO:0000256" key="5">
    <source>
        <dbReference type="ARBA" id="ARBA00023136"/>
    </source>
</evidence>
<dbReference type="PaxDb" id="2903-EOD36888"/>
<feature type="transmembrane region" description="Helical" evidence="7">
    <location>
        <begin position="152"/>
        <end position="174"/>
    </location>
</feature>
<feature type="transmembrane region" description="Helical" evidence="7">
    <location>
        <begin position="61"/>
        <end position="79"/>
    </location>
</feature>
<dbReference type="Proteomes" id="UP000013827">
    <property type="component" value="Unassembled WGS sequence"/>
</dbReference>
<protein>
    <submittedName>
        <fullName evidence="8">Uncharacterized protein</fullName>
    </submittedName>
</protein>
<evidence type="ECO:0000256" key="3">
    <source>
        <dbReference type="ARBA" id="ARBA00022692"/>
    </source>
</evidence>
<keyword evidence="4 7" id="KW-1133">Transmembrane helix</keyword>
<evidence type="ECO:0000256" key="1">
    <source>
        <dbReference type="ARBA" id="ARBA00004141"/>
    </source>
</evidence>
<evidence type="ECO:0000256" key="6">
    <source>
        <dbReference type="SAM" id="MobiDB-lite"/>
    </source>
</evidence>
<dbReference type="GO" id="GO:0016020">
    <property type="term" value="C:membrane"/>
    <property type="evidence" value="ECO:0007669"/>
    <property type="project" value="UniProtKB-SubCell"/>
</dbReference>